<dbReference type="GO" id="GO:0036218">
    <property type="term" value="F:dTTP diphosphatase activity"/>
    <property type="evidence" value="ECO:0007669"/>
    <property type="project" value="RHEA"/>
</dbReference>
<dbReference type="HAMAP" id="MF_00528">
    <property type="entry name" value="Maf"/>
    <property type="match status" value="1"/>
</dbReference>
<reference evidence="5 6" key="1">
    <citation type="submission" date="2017-09" db="EMBL/GenBank/DDBJ databases">
        <title>Complete genome sequence of Verrucomicrobial strain HZ-65, isolated from freshwater.</title>
        <authorList>
            <person name="Choi A."/>
        </authorList>
    </citation>
    <scope>NUCLEOTIDE SEQUENCE [LARGE SCALE GENOMIC DNA]</scope>
    <source>
        <strain evidence="5 6">HZ-65</strain>
    </source>
</reference>
<comment type="function">
    <text evidence="4">Nucleoside triphosphate pyrophosphatase that hydrolyzes dTTP and UTP. May have a dual role in cell division arrest and in preventing the incorporation of modified nucleotides into cellular nucleic acids.</text>
</comment>
<dbReference type="Proteomes" id="UP000217265">
    <property type="component" value="Chromosome"/>
</dbReference>
<gene>
    <name evidence="5" type="primary">maf</name>
    <name evidence="5" type="ORF">CMV30_18875</name>
</gene>
<dbReference type="Pfam" id="PF02545">
    <property type="entry name" value="Maf"/>
    <property type="match status" value="1"/>
</dbReference>
<comment type="subcellular location">
    <subcellularLocation>
        <location evidence="4">Cytoplasm</location>
    </subcellularLocation>
</comment>
<dbReference type="AlphaFoldDB" id="A0A290QAW9"/>
<accession>A0A290QAW9</accession>
<sequence>MTKLILASASPRRKQLLAELGLTFDVMVADVTEHEDPETDPRVMVTHNAALKADWVATRHPDAYVLGADTTVFIDQRVLNKPADLAEARVMLKKLSGRTHTVFTGVALRRVADGLRIDEGVTSEVTFKAFDDAVIDAYFKIVNPLDKAGAYGIQDGRELIVAGWQGSFSNIMGLPMEALKQILARCGLVK</sequence>
<dbReference type="GO" id="GO:0036221">
    <property type="term" value="F:UTP diphosphatase activity"/>
    <property type="evidence" value="ECO:0007669"/>
    <property type="project" value="RHEA"/>
</dbReference>
<feature type="active site" description="Proton acceptor" evidence="4">
    <location>
        <position position="69"/>
    </location>
</feature>
<evidence type="ECO:0000256" key="2">
    <source>
        <dbReference type="ARBA" id="ARBA00022801"/>
    </source>
</evidence>
<dbReference type="EC" id="3.6.1.9" evidence="4"/>
<feature type="site" description="Important for substrate specificity" evidence="4">
    <location>
        <position position="70"/>
    </location>
</feature>
<proteinExistence type="inferred from homology"/>
<evidence type="ECO:0000256" key="1">
    <source>
        <dbReference type="ARBA" id="ARBA00001968"/>
    </source>
</evidence>
<keyword evidence="3 4" id="KW-0546">Nucleotide metabolism</keyword>
<dbReference type="InterPro" id="IPR003697">
    <property type="entry name" value="Maf-like"/>
</dbReference>
<dbReference type="RefSeq" id="WP_096057474.1">
    <property type="nucleotide sequence ID" value="NZ_CP023344.1"/>
</dbReference>
<feature type="site" description="Important for substrate specificity" evidence="4">
    <location>
        <position position="12"/>
    </location>
</feature>
<comment type="similarity">
    <text evidence="4">Belongs to the Maf family. YhdE subfamily.</text>
</comment>
<dbReference type="PANTHER" id="PTHR43213:SF5">
    <property type="entry name" value="BIFUNCTIONAL DTTP_UTP PYROPHOSPHATASE_METHYLTRANSFERASE PROTEIN-RELATED"/>
    <property type="match status" value="1"/>
</dbReference>
<evidence type="ECO:0000313" key="6">
    <source>
        <dbReference type="Proteomes" id="UP000217265"/>
    </source>
</evidence>
<dbReference type="InterPro" id="IPR029001">
    <property type="entry name" value="ITPase-like_fam"/>
</dbReference>
<dbReference type="Gene3D" id="3.90.950.10">
    <property type="match status" value="1"/>
</dbReference>
<dbReference type="EMBL" id="CP023344">
    <property type="protein sequence ID" value="ATC65845.1"/>
    <property type="molecule type" value="Genomic_DNA"/>
</dbReference>
<keyword evidence="6" id="KW-1185">Reference proteome</keyword>
<feature type="site" description="Important for substrate specificity" evidence="4">
    <location>
        <position position="154"/>
    </location>
</feature>
<dbReference type="CDD" id="cd00555">
    <property type="entry name" value="Maf"/>
    <property type="match status" value="1"/>
</dbReference>
<dbReference type="GO" id="GO:0005737">
    <property type="term" value="C:cytoplasm"/>
    <property type="evidence" value="ECO:0007669"/>
    <property type="project" value="UniProtKB-SubCell"/>
</dbReference>
<comment type="catalytic activity">
    <reaction evidence="4">
        <text>UTP + H2O = UMP + diphosphate + H(+)</text>
        <dbReference type="Rhea" id="RHEA:29395"/>
        <dbReference type="ChEBI" id="CHEBI:15377"/>
        <dbReference type="ChEBI" id="CHEBI:15378"/>
        <dbReference type="ChEBI" id="CHEBI:33019"/>
        <dbReference type="ChEBI" id="CHEBI:46398"/>
        <dbReference type="ChEBI" id="CHEBI:57865"/>
        <dbReference type="EC" id="3.6.1.9"/>
    </reaction>
</comment>
<dbReference type="SUPFAM" id="SSF52972">
    <property type="entry name" value="ITPase-like"/>
    <property type="match status" value="1"/>
</dbReference>
<dbReference type="PIRSF" id="PIRSF006305">
    <property type="entry name" value="Maf"/>
    <property type="match status" value="1"/>
</dbReference>
<dbReference type="KEGG" id="vbh:CMV30_18875"/>
<dbReference type="GO" id="GO:0009117">
    <property type="term" value="P:nucleotide metabolic process"/>
    <property type="evidence" value="ECO:0007669"/>
    <property type="project" value="UniProtKB-KW"/>
</dbReference>
<protein>
    <recommendedName>
        <fullName evidence="4">dTTP/UTP pyrophosphatase</fullName>
        <shortName evidence="4">dTTPase/UTPase</shortName>
        <ecNumber evidence="4">3.6.1.9</ecNumber>
    </recommendedName>
    <alternativeName>
        <fullName evidence="4">Nucleoside triphosphate pyrophosphatase</fullName>
    </alternativeName>
    <alternativeName>
        <fullName evidence="4">Nucleotide pyrophosphatase</fullName>
        <shortName evidence="4">Nucleotide PPase</shortName>
    </alternativeName>
</protein>
<organism evidence="5 6">
    <name type="scientific">Nibricoccus aquaticus</name>
    <dbReference type="NCBI Taxonomy" id="2576891"/>
    <lineage>
        <taxon>Bacteria</taxon>
        <taxon>Pseudomonadati</taxon>
        <taxon>Verrucomicrobiota</taxon>
        <taxon>Opitutia</taxon>
        <taxon>Opitutales</taxon>
        <taxon>Opitutaceae</taxon>
        <taxon>Nibricoccus</taxon>
    </lineage>
</organism>
<dbReference type="NCBIfam" id="TIGR00172">
    <property type="entry name" value="maf"/>
    <property type="match status" value="1"/>
</dbReference>
<evidence type="ECO:0000256" key="4">
    <source>
        <dbReference type="HAMAP-Rule" id="MF_00528"/>
    </source>
</evidence>
<name>A0A290QAW9_9BACT</name>
<keyword evidence="2 4" id="KW-0378">Hydrolase</keyword>
<evidence type="ECO:0000256" key="3">
    <source>
        <dbReference type="ARBA" id="ARBA00023080"/>
    </source>
</evidence>
<comment type="cofactor">
    <cofactor evidence="1 4">
        <name>a divalent metal cation</name>
        <dbReference type="ChEBI" id="CHEBI:60240"/>
    </cofactor>
</comment>
<evidence type="ECO:0000313" key="5">
    <source>
        <dbReference type="EMBL" id="ATC65845.1"/>
    </source>
</evidence>
<dbReference type="OrthoDB" id="9807767at2"/>
<comment type="catalytic activity">
    <reaction evidence="4">
        <text>dTTP + H2O = dTMP + diphosphate + H(+)</text>
        <dbReference type="Rhea" id="RHEA:28534"/>
        <dbReference type="ChEBI" id="CHEBI:15377"/>
        <dbReference type="ChEBI" id="CHEBI:15378"/>
        <dbReference type="ChEBI" id="CHEBI:33019"/>
        <dbReference type="ChEBI" id="CHEBI:37568"/>
        <dbReference type="ChEBI" id="CHEBI:63528"/>
        <dbReference type="EC" id="3.6.1.9"/>
    </reaction>
</comment>
<dbReference type="PANTHER" id="PTHR43213">
    <property type="entry name" value="BIFUNCTIONAL DTTP/UTP PYROPHOSPHATASE/METHYLTRANSFERASE PROTEIN-RELATED"/>
    <property type="match status" value="1"/>
</dbReference>
<comment type="caution">
    <text evidence="4">Lacks conserved residue(s) required for the propagation of feature annotation.</text>
</comment>
<keyword evidence="4" id="KW-0963">Cytoplasm</keyword>